<dbReference type="EMBL" id="JBHGBT010000001">
    <property type="protein sequence ID" value="MFB4193063.1"/>
    <property type="molecule type" value="Genomic_DNA"/>
</dbReference>
<reference evidence="1 2" key="1">
    <citation type="submission" date="2024-09" db="EMBL/GenBank/DDBJ databases">
        <title>Draft genome sequence of multifaceted antimicrobials producing Streptomyces sp. strain FH1.</title>
        <authorList>
            <person name="Hassan F."/>
            <person name="Ali H."/>
            <person name="Hassan N."/>
            <person name="Nawaz A."/>
        </authorList>
    </citation>
    <scope>NUCLEOTIDE SEQUENCE [LARGE SCALE GENOMIC DNA]</scope>
    <source>
        <strain evidence="1 2">FH1</strain>
    </source>
</reference>
<dbReference type="Proteomes" id="UP001577267">
    <property type="component" value="Unassembled WGS sequence"/>
</dbReference>
<protein>
    <recommendedName>
        <fullName evidence="3">SAM-dependent methyltransferase</fullName>
    </recommendedName>
</protein>
<proteinExistence type="predicted"/>
<accession>A0ABV4ZG06</accession>
<evidence type="ECO:0000313" key="1">
    <source>
        <dbReference type="EMBL" id="MFB4193063.1"/>
    </source>
</evidence>
<dbReference type="RefSeq" id="WP_375061115.1">
    <property type="nucleotide sequence ID" value="NZ_JBHGBT010000001.1"/>
</dbReference>
<keyword evidence="2" id="KW-1185">Reference proteome</keyword>
<name>A0ABV4ZG06_9ACTN</name>
<organism evidence="1 2">
    <name type="scientific">Streptomyces carpaticus</name>
    <dbReference type="NCBI Taxonomy" id="285558"/>
    <lineage>
        <taxon>Bacteria</taxon>
        <taxon>Bacillati</taxon>
        <taxon>Actinomycetota</taxon>
        <taxon>Actinomycetes</taxon>
        <taxon>Kitasatosporales</taxon>
        <taxon>Streptomycetaceae</taxon>
        <taxon>Streptomyces</taxon>
    </lineage>
</organism>
<evidence type="ECO:0008006" key="3">
    <source>
        <dbReference type="Google" id="ProtNLM"/>
    </source>
</evidence>
<sequence>MTAAETAPDILAYYDERTDEDTRLSRTADGALEAARFADGYPELLAASSHLLAVAGGRSQEG</sequence>
<comment type="caution">
    <text evidence="1">The sequence shown here is derived from an EMBL/GenBank/DDBJ whole genome shotgun (WGS) entry which is preliminary data.</text>
</comment>
<evidence type="ECO:0000313" key="2">
    <source>
        <dbReference type="Proteomes" id="UP001577267"/>
    </source>
</evidence>
<gene>
    <name evidence="1" type="ORF">ACE11A_01590</name>
</gene>